<evidence type="ECO:0000313" key="2">
    <source>
        <dbReference type="EMBL" id="RST59328.1"/>
    </source>
</evidence>
<dbReference type="EMBL" id="QYTW02000012">
    <property type="protein sequence ID" value="RST59328.1"/>
    <property type="molecule type" value="Genomic_DNA"/>
</dbReference>
<sequence>MEEIERYYHPKKIVAFAGIDPTVFESGTFKSTQKQITKRGSSRLWQTSFIV</sequence>
<dbReference type="Pfam" id="PF02371">
    <property type="entry name" value="Transposase_20"/>
    <property type="match status" value="1"/>
</dbReference>
<evidence type="ECO:0000259" key="1">
    <source>
        <dbReference type="Pfam" id="PF02371"/>
    </source>
</evidence>
<name>A0A429X7B4_SIMTE</name>
<dbReference type="GO" id="GO:0003677">
    <property type="term" value="F:DNA binding"/>
    <property type="evidence" value="ECO:0007669"/>
    <property type="project" value="InterPro"/>
</dbReference>
<dbReference type="GO" id="GO:0006313">
    <property type="term" value="P:DNA transposition"/>
    <property type="evidence" value="ECO:0007669"/>
    <property type="project" value="InterPro"/>
</dbReference>
<dbReference type="GO" id="GO:0004803">
    <property type="term" value="F:transposase activity"/>
    <property type="evidence" value="ECO:0007669"/>
    <property type="project" value="InterPro"/>
</dbReference>
<feature type="domain" description="Transposase IS116/IS110/IS902 C-terminal" evidence="1">
    <location>
        <begin position="2"/>
        <end position="44"/>
    </location>
</feature>
<dbReference type="OrthoDB" id="9790935at2"/>
<dbReference type="InterPro" id="IPR003346">
    <property type="entry name" value="Transposase_20"/>
</dbReference>
<comment type="caution">
    <text evidence="2">The sequence shown here is derived from an EMBL/GenBank/DDBJ whole genome shotgun (WGS) entry which is preliminary data.</text>
</comment>
<reference evidence="2 3" key="1">
    <citation type="submission" date="2018-12" db="EMBL/GenBank/DDBJ databases">
        <authorList>
            <person name="Sun L."/>
            <person name="Chen Z."/>
        </authorList>
    </citation>
    <scope>NUCLEOTIDE SEQUENCE [LARGE SCALE GENOMIC DNA]</scope>
    <source>
        <strain evidence="2 3">LMG 29736</strain>
    </source>
</reference>
<dbReference type="AlphaFoldDB" id="A0A429X7B4"/>
<proteinExistence type="predicted"/>
<accession>A0A429X7B4</accession>
<organism evidence="2 3">
    <name type="scientific">Siminovitchia terrae</name>
    <name type="common">Bacillus terrae</name>
    <dbReference type="NCBI Taxonomy" id="1914933"/>
    <lineage>
        <taxon>Bacteria</taxon>
        <taxon>Bacillati</taxon>
        <taxon>Bacillota</taxon>
        <taxon>Bacilli</taxon>
        <taxon>Bacillales</taxon>
        <taxon>Bacillaceae</taxon>
        <taxon>Siminovitchia</taxon>
    </lineage>
</organism>
<gene>
    <name evidence="2" type="ORF">D5F11_013280</name>
</gene>
<protein>
    <recommendedName>
        <fullName evidence="1">Transposase IS116/IS110/IS902 C-terminal domain-containing protein</fullName>
    </recommendedName>
</protein>
<dbReference type="Proteomes" id="UP000287296">
    <property type="component" value="Unassembled WGS sequence"/>
</dbReference>
<evidence type="ECO:0000313" key="3">
    <source>
        <dbReference type="Proteomes" id="UP000287296"/>
    </source>
</evidence>